<feature type="transmembrane region" description="Helical" evidence="10">
    <location>
        <begin position="187"/>
        <end position="209"/>
    </location>
</feature>
<feature type="transmembrane region" description="Helical" evidence="10">
    <location>
        <begin position="230"/>
        <end position="252"/>
    </location>
</feature>
<keyword evidence="4 10" id="KW-0812">Transmembrane</keyword>
<evidence type="ECO:0000256" key="9">
    <source>
        <dbReference type="SAM" id="MobiDB-lite"/>
    </source>
</evidence>
<feature type="transmembrane region" description="Helical" evidence="10">
    <location>
        <begin position="84"/>
        <end position="104"/>
    </location>
</feature>
<feature type="domain" description="Cation efflux protein transmembrane" evidence="11">
    <location>
        <begin position="84"/>
        <end position="289"/>
    </location>
</feature>
<feature type="transmembrane region" description="Helical" evidence="10">
    <location>
        <begin position="258"/>
        <end position="281"/>
    </location>
</feature>
<evidence type="ECO:0000256" key="8">
    <source>
        <dbReference type="ARBA" id="ARBA00023136"/>
    </source>
</evidence>
<proteinExistence type="inferred from homology"/>
<accession>A0A1B6EJ07</accession>
<feature type="compositionally biased region" description="Pro residues" evidence="9">
    <location>
        <begin position="376"/>
        <end position="392"/>
    </location>
</feature>
<feature type="transmembrane region" description="Helical" evidence="10">
    <location>
        <begin position="110"/>
        <end position="131"/>
    </location>
</feature>
<evidence type="ECO:0000313" key="13">
    <source>
        <dbReference type="EMBL" id="JAS37907.1"/>
    </source>
</evidence>
<dbReference type="SUPFAM" id="SSF161111">
    <property type="entry name" value="Cation efflux protein transmembrane domain-like"/>
    <property type="match status" value="1"/>
</dbReference>
<feature type="region of interest" description="Disordered" evidence="9">
    <location>
        <begin position="372"/>
        <end position="392"/>
    </location>
</feature>
<dbReference type="InterPro" id="IPR036837">
    <property type="entry name" value="Cation_efflux_CTD_sf"/>
</dbReference>
<feature type="transmembrane region" description="Helical" evidence="10">
    <location>
        <begin position="151"/>
        <end position="175"/>
    </location>
</feature>
<reference evidence="13" key="1">
    <citation type="submission" date="2015-11" db="EMBL/GenBank/DDBJ databases">
        <title>De novo transcriptome assembly of four potential Pierce s Disease insect vectors from Arizona vineyards.</title>
        <authorList>
            <person name="Tassone E.E."/>
        </authorList>
    </citation>
    <scope>NUCLEOTIDE SEQUENCE</scope>
</reference>
<dbReference type="EMBL" id="GECZ01031862">
    <property type="protein sequence ID" value="JAS37907.1"/>
    <property type="molecule type" value="Transcribed_RNA"/>
</dbReference>
<evidence type="ECO:0000256" key="10">
    <source>
        <dbReference type="SAM" id="Phobius"/>
    </source>
</evidence>
<dbReference type="InterPro" id="IPR027470">
    <property type="entry name" value="Cation_efflux_CTD"/>
</dbReference>
<evidence type="ECO:0000256" key="2">
    <source>
        <dbReference type="ARBA" id="ARBA00008873"/>
    </source>
</evidence>
<keyword evidence="5" id="KW-0862">Zinc</keyword>
<name>A0A1B6EJ07_9HEMI</name>
<dbReference type="Pfam" id="PF16916">
    <property type="entry name" value="ZT_dimer"/>
    <property type="match status" value="1"/>
</dbReference>
<dbReference type="SUPFAM" id="SSF160240">
    <property type="entry name" value="Cation efflux protein cytoplasmic domain-like"/>
    <property type="match status" value="1"/>
</dbReference>
<comment type="similarity">
    <text evidence="2">Belongs to the cation diffusion facilitator (CDF) transporter (TC 2.A.4) family. SLC30A subfamily.</text>
</comment>
<evidence type="ECO:0000256" key="5">
    <source>
        <dbReference type="ARBA" id="ARBA00022906"/>
    </source>
</evidence>
<evidence type="ECO:0000256" key="6">
    <source>
        <dbReference type="ARBA" id="ARBA00022989"/>
    </source>
</evidence>
<dbReference type="NCBIfam" id="TIGR01297">
    <property type="entry name" value="CDF"/>
    <property type="match status" value="1"/>
</dbReference>
<dbReference type="AlphaFoldDB" id="A0A1B6EJ07"/>
<keyword evidence="6 10" id="KW-1133">Transmembrane helix</keyword>
<dbReference type="InterPro" id="IPR058533">
    <property type="entry name" value="Cation_efflux_TM"/>
</dbReference>
<feature type="domain" description="Cation efflux protein cytoplasmic" evidence="12">
    <location>
        <begin position="294"/>
        <end position="366"/>
    </location>
</feature>
<evidence type="ECO:0000256" key="3">
    <source>
        <dbReference type="ARBA" id="ARBA00022448"/>
    </source>
</evidence>
<evidence type="ECO:0000259" key="11">
    <source>
        <dbReference type="Pfam" id="PF01545"/>
    </source>
</evidence>
<comment type="subcellular location">
    <subcellularLocation>
        <location evidence="1">Membrane</location>
        <topology evidence="1">Multi-pass membrane protein</topology>
    </subcellularLocation>
</comment>
<dbReference type="PANTHER" id="PTHR11562:SF17">
    <property type="entry name" value="RE54080P-RELATED"/>
    <property type="match status" value="1"/>
</dbReference>
<dbReference type="PANTHER" id="PTHR11562">
    <property type="entry name" value="CATION EFFLUX PROTEIN/ ZINC TRANSPORTER"/>
    <property type="match status" value="1"/>
</dbReference>
<gene>
    <name evidence="13" type="ORF">g.20836</name>
</gene>
<keyword evidence="8 10" id="KW-0472">Membrane</keyword>
<evidence type="ECO:0000256" key="7">
    <source>
        <dbReference type="ARBA" id="ARBA00023065"/>
    </source>
</evidence>
<evidence type="ECO:0008006" key="14">
    <source>
        <dbReference type="Google" id="ProtNLM"/>
    </source>
</evidence>
<dbReference type="GO" id="GO:0005385">
    <property type="term" value="F:zinc ion transmembrane transporter activity"/>
    <property type="evidence" value="ECO:0007669"/>
    <property type="project" value="TreeGrafter"/>
</dbReference>
<dbReference type="InterPro" id="IPR002524">
    <property type="entry name" value="Cation_efflux"/>
</dbReference>
<dbReference type="Gene3D" id="1.20.1510.10">
    <property type="entry name" value="Cation efflux protein transmembrane domain"/>
    <property type="match status" value="1"/>
</dbReference>
<keyword evidence="5" id="KW-0864">Zinc transport</keyword>
<organism evidence="13">
    <name type="scientific">Cuerna arida</name>
    <dbReference type="NCBI Taxonomy" id="1464854"/>
    <lineage>
        <taxon>Eukaryota</taxon>
        <taxon>Metazoa</taxon>
        <taxon>Ecdysozoa</taxon>
        <taxon>Arthropoda</taxon>
        <taxon>Hexapoda</taxon>
        <taxon>Insecta</taxon>
        <taxon>Pterygota</taxon>
        <taxon>Neoptera</taxon>
        <taxon>Paraneoptera</taxon>
        <taxon>Hemiptera</taxon>
        <taxon>Auchenorrhyncha</taxon>
        <taxon>Membracoidea</taxon>
        <taxon>Cicadellidae</taxon>
        <taxon>Cicadellinae</taxon>
        <taxon>Proconiini</taxon>
        <taxon>Cuerna</taxon>
    </lineage>
</organism>
<evidence type="ECO:0000256" key="4">
    <source>
        <dbReference type="ARBA" id="ARBA00022692"/>
    </source>
</evidence>
<protein>
    <recommendedName>
        <fullName evidence="14">Cation efflux protein cytoplasmic domain-containing protein</fullName>
    </recommendedName>
</protein>
<keyword evidence="3" id="KW-0813">Transport</keyword>
<evidence type="ECO:0000256" key="1">
    <source>
        <dbReference type="ARBA" id="ARBA00004141"/>
    </source>
</evidence>
<evidence type="ECO:0000259" key="12">
    <source>
        <dbReference type="Pfam" id="PF16916"/>
    </source>
</evidence>
<dbReference type="InterPro" id="IPR027469">
    <property type="entry name" value="Cation_efflux_TMD_sf"/>
</dbReference>
<dbReference type="InterPro" id="IPR050681">
    <property type="entry name" value="CDF/SLC30A"/>
</dbReference>
<dbReference type="GO" id="GO:0005886">
    <property type="term" value="C:plasma membrane"/>
    <property type="evidence" value="ECO:0007669"/>
    <property type="project" value="TreeGrafter"/>
</dbReference>
<dbReference type="Pfam" id="PF01545">
    <property type="entry name" value="Cation_efflux"/>
    <property type="match status" value="1"/>
</dbReference>
<keyword evidence="7" id="KW-0406">Ion transport</keyword>
<dbReference type="GO" id="GO:0010043">
    <property type="term" value="P:response to zinc ion"/>
    <property type="evidence" value="ECO:0007669"/>
    <property type="project" value="TreeGrafter"/>
</dbReference>
<sequence length="392" mass="43603">MSSETYKKTEDVDDKVEVNLGVPEKQPRDLGIHKVVFTGHGESVEPPMEGCIKPPLEAITIVQDDHCQWDKEIEARNRSVRRRIITSSIICLLFIGMEFGGGLLSNSLVIAADATQLLTVFSTLMVSLFALELSGRRSSKARPITLSWYRFEVMAALFSVLLTWVLSSVVLYLAFERIVTGDFVLDVDMMLATSAFGVVANLLMGMALHNNCQPRGQGGCQGSLNSNVRGAFMHIVFDFMFSLGVFVTALFIDCCPDWHIVDPICTLVFSIFVLIITLALLKDILNLLMNAMPKGIYLDEVLKTLLTTEGVQQVDNMKLWVISLDKIALSAHLTLRPGADHNEVLKSASRKIHAKYNFYEMTLHIEVFQDNTPVETKPPSPVETQPPPPETE</sequence>